<organism evidence="1 2">
    <name type="scientific">Cohnella lupini</name>
    <dbReference type="NCBI Taxonomy" id="1294267"/>
    <lineage>
        <taxon>Bacteria</taxon>
        <taxon>Bacillati</taxon>
        <taxon>Bacillota</taxon>
        <taxon>Bacilli</taxon>
        <taxon>Bacillales</taxon>
        <taxon>Paenibacillaceae</taxon>
        <taxon>Cohnella</taxon>
    </lineage>
</organism>
<dbReference type="EMBL" id="QRDY01000030">
    <property type="protein sequence ID" value="RED52797.1"/>
    <property type="molecule type" value="Genomic_DNA"/>
</dbReference>
<reference evidence="1 2" key="1">
    <citation type="submission" date="2018-07" db="EMBL/GenBank/DDBJ databases">
        <title>Genomic Encyclopedia of Type Strains, Phase III (KMG-III): the genomes of soil and plant-associated and newly described type strains.</title>
        <authorList>
            <person name="Whitman W."/>
        </authorList>
    </citation>
    <scope>NUCLEOTIDE SEQUENCE [LARGE SCALE GENOMIC DNA]</scope>
    <source>
        <strain evidence="1 2">CECT 8236</strain>
    </source>
</reference>
<name>A0A3D9HTK3_9BACL</name>
<sequence length="141" mass="15948">MNYVQDGTLYLEDRNTNRITSLGRINNTVHEVMKITHGKAITSNTYISGTSLIDPVSLNIGIRQSIPYTYDSDLAMSSIYIESLLEDGWDIIGYYGDADYIDYFISKQGAVSRVILLSKSMKVFYDIQGDIPDPLKFTTKR</sequence>
<dbReference type="Proteomes" id="UP000256869">
    <property type="component" value="Unassembled WGS sequence"/>
</dbReference>
<dbReference type="AlphaFoldDB" id="A0A3D9HTK3"/>
<comment type="caution">
    <text evidence="1">The sequence shown here is derived from an EMBL/GenBank/DDBJ whole genome shotgun (WGS) entry which is preliminary data.</text>
</comment>
<keyword evidence="2" id="KW-1185">Reference proteome</keyword>
<gene>
    <name evidence="1" type="ORF">DFP95_1301</name>
</gene>
<evidence type="ECO:0000313" key="2">
    <source>
        <dbReference type="Proteomes" id="UP000256869"/>
    </source>
</evidence>
<protein>
    <submittedName>
        <fullName evidence="1">Uncharacterized protein</fullName>
    </submittedName>
</protein>
<proteinExistence type="predicted"/>
<evidence type="ECO:0000313" key="1">
    <source>
        <dbReference type="EMBL" id="RED52797.1"/>
    </source>
</evidence>
<accession>A0A3D9HTK3</accession>